<dbReference type="InterPro" id="IPR005333">
    <property type="entry name" value="Transcription_factor_TCP"/>
</dbReference>
<dbReference type="Proteomes" id="UP000504607">
    <property type="component" value="Chromosome 3"/>
</dbReference>
<dbReference type="PROSITE" id="PS51369">
    <property type="entry name" value="TCP"/>
    <property type="match status" value="1"/>
</dbReference>
<dbReference type="PROSITE" id="PS51370">
    <property type="entry name" value="R"/>
    <property type="match status" value="1"/>
</dbReference>
<evidence type="ECO:0000313" key="10">
    <source>
        <dbReference type="RefSeq" id="XP_010916819.1"/>
    </source>
</evidence>
<evidence type="ECO:0000256" key="5">
    <source>
        <dbReference type="ARBA" id="ARBA00023242"/>
    </source>
</evidence>
<proteinExistence type="predicted"/>
<keyword evidence="4" id="KW-0804">Transcription</keyword>
<feature type="compositionally biased region" description="Basic residues" evidence="6">
    <location>
        <begin position="205"/>
        <end position="216"/>
    </location>
</feature>
<evidence type="ECO:0000256" key="2">
    <source>
        <dbReference type="ARBA" id="ARBA00023015"/>
    </source>
</evidence>
<evidence type="ECO:0000256" key="3">
    <source>
        <dbReference type="ARBA" id="ARBA00023125"/>
    </source>
</evidence>
<feature type="region of interest" description="Disordered" evidence="6">
    <location>
        <begin position="227"/>
        <end position="257"/>
    </location>
</feature>
<dbReference type="InterPro" id="IPR017887">
    <property type="entry name" value="TF_TCP_subgr"/>
</dbReference>
<dbReference type="PANTHER" id="PTHR31072">
    <property type="entry name" value="TRANSCRIPTION FACTOR TCP4-RELATED"/>
    <property type="match status" value="1"/>
</dbReference>
<dbReference type="KEGG" id="egu:105041574"/>
<reference evidence="10" key="1">
    <citation type="submission" date="2025-08" db="UniProtKB">
        <authorList>
            <consortium name="RefSeq"/>
        </authorList>
    </citation>
    <scope>IDENTIFICATION</scope>
</reference>
<dbReference type="AlphaFoldDB" id="A0A6I9QX95"/>
<keyword evidence="9" id="KW-1185">Reference proteome</keyword>
<dbReference type="GO" id="GO:0043565">
    <property type="term" value="F:sequence-specific DNA binding"/>
    <property type="evidence" value="ECO:0007669"/>
    <property type="project" value="TreeGrafter"/>
</dbReference>
<dbReference type="RefSeq" id="XP_010916819.1">
    <property type="nucleotide sequence ID" value="XM_010918517.1"/>
</dbReference>
<evidence type="ECO:0000256" key="6">
    <source>
        <dbReference type="SAM" id="MobiDB-lite"/>
    </source>
</evidence>
<evidence type="ECO:0000259" key="7">
    <source>
        <dbReference type="PROSITE" id="PS51369"/>
    </source>
</evidence>
<feature type="domain" description="R" evidence="8">
    <location>
        <begin position="224"/>
        <end position="241"/>
    </location>
</feature>
<dbReference type="FunCoup" id="A0A6I9QX95">
    <property type="interactions" value="231"/>
</dbReference>
<accession>A0A6I9QX95</accession>
<dbReference type="GO" id="GO:0005634">
    <property type="term" value="C:nucleus"/>
    <property type="evidence" value="ECO:0007669"/>
    <property type="project" value="UniProtKB-SubCell"/>
</dbReference>
<dbReference type="InterPro" id="IPR017888">
    <property type="entry name" value="CYC/TB1_R_domain"/>
</dbReference>
<dbReference type="PANTHER" id="PTHR31072:SF226">
    <property type="entry name" value="TRANSCRIPTION FACTOR TCP18"/>
    <property type="match status" value="1"/>
</dbReference>
<feature type="region of interest" description="Disordered" evidence="6">
    <location>
        <begin position="160"/>
        <end position="187"/>
    </location>
</feature>
<gene>
    <name evidence="10" type="primary">LOC105041574</name>
</gene>
<evidence type="ECO:0000256" key="1">
    <source>
        <dbReference type="ARBA" id="ARBA00004123"/>
    </source>
</evidence>
<evidence type="ECO:0000259" key="8">
    <source>
        <dbReference type="PROSITE" id="PS51370"/>
    </source>
</evidence>
<feature type="domain" description="TCP" evidence="7">
    <location>
        <begin position="94"/>
        <end position="152"/>
    </location>
</feature>
<dbReference type="Pfam" id="PF03634">
    <property type="entry name" value="TCP"/>
    <property type="match status" value="1"/>
</dbReference>
<evidence type="ECO:0000313" key="9">
    <source>
        <dbReference type="Proteomes" id="UP000504607"/>
    </source>
</evidence>
<dbReference type="InParanoid" id="A0A6I9QX95"/>
<organism evidence="9 10">
    <name type="scientific">Elaeis guineensis var. tenera</name>
    <name type="common">Oil palm</name>
    <dbReference type="NCBI Taxonomy" id="51953"/>
    <lineage>
        <taxon>Eukaryota</taxon>
        <taxon>Viridiplantae</taxon>
        <taxon>Streptophyta</taxon>
        <taxon>Embryophyta</taxon>
        <taxon>Tracheophyta</taxon>
        <taxon>Spermatophyta</taxon>
        <taxon>Magnoliopsida</taxon>
        <taxon>Liliopsida</taxon>
        <taxon>Arecaceae</taxon>
        <taxon>Arecoideae</taxon>
        <taxon>Cocoseae</taxon>
        <taxon>Elaeidinae</taxon>
        <taxon>Elaeis</taxon>
    </lineage>
</organism>
<keyword evidence="3" id="KW-0238">DNA-binding</keyword>
<dbReference type="GO" id="GO:2000032">
    <property type="term" value="P:regulation of secondary shoot formation"/>
    <property type="evidence" value="ECO:0007669"/>
    <property type="project" value="TreeGrafter"/>
</dbReference>
<protein>
    <submittedName>
        <fullName evidence="10">Transcription factor TEOSINTE BRANCHED 1-like</fullName>
    </submittedName>
</protein>
<comment type="subcellular location">
    <subcellularLocation>
        <location evidence="1">Nucleus</location>
    </subcellularLocation>
</comment>
<dbReference type="GO" id="GO:0003700">
    <property type="term" value="F:DNA-binding transcription factor activity"/>
    <property type="evidence" value="ECO:0007669"/>
    <property type="project" value="InterPro"/>
</dbReference>
<feature type="compositionally biased region" description="Basic and acidic residues" evidence="6">
    <location>
        <begin position="227"/>
        <end position="243"/>
    </location>
</feature>
<feature type="region of interest" description="Disordered" evidence="6">
    <location>
        <begin position="197"/>
        <end position="216"/>
    </location>
</feature>
<name>A0A6I9QX95_ELAGV</name>
<sequence length="357" mass="39909">MLPFPDPQNFMERSISQVELNPPPPKPEHSNFFFPFSPSNVNSDDLHDMLSTHPILPFAASMASIPQPPPSTLPSNVNSIATTTPPMRSSTAVRKDRHNKILTAMGPRDRRMRLSLEVARKFFDLQDMLGFDRASKTVQWLLTTSKAAIEKLTVASRPGDRAFTNESHRNIESSTSECEDVSTVSDHKGKSLHVVATSGTEAKRPSAKRAKQPRKAAFHPNIARENRTRARARARERTREKKWMSSAMSKDGGNQWASSSLPLVTIEEESDGHDLKSSLDLVAEVEERCSSMPNQHDKHSKERAPEVPLEGGSLPISILDYGHNFMSINDTISIFQEQWDMEGTPRPWEAFNNSSIA</sequence>
<dbReference type="OrthoDB" id="1896834at2759"/>
<keyword evidence="5" id="KW-0539">Nucleus</keyword>
<dbReference type="GeneID" id="105041574"/>
<evidence type="ECO:0000256" key="4">
    <source>
        <dbReference type="ARBA" id="ARBA00023163"/>
    </source>
</evidence>
<keyword evidence="2" id="KW-0805">Transcription regulation</keyword>